<sequence>MITILIRDTQMSGKKLSPNQLNKLRREAVQLRLSGETLAAIKLKTGLSNPTIISSHKRFIAGGWEAVNTGKRGRPKALGSGPGSQNDCLSFMLSNLPDDNGLWSTSQVQAWFSTHQHEVSTKTINRYLKGWGITASPTPKSITSVKEWLIQHHPEIDDERIKKSLKSRVLKAGIAPLSTSVKLKDAKEEGYFIYAQDFRGTLYWLATTGIPNSKSIIRFLERLSHMINTEMVISFHSAPLVKHLDIQQWLANQSRVTLLTYATSIRDTQPDLTPQTGENESIQSYVRTTMALTHLERLEAESIQIMREVVSKADNPVMLYSIGKDSAVMLHLAMKAFHPSKPPFPLLHVDTGWKFREMYTFRDELVKNLGVELITYKNPEGVEKDINPFTHGSALHTDIMKTEGLKQALNKYKFDVAFGGARRDEEKSRAKERIFSFRTADHRWDPKNQRPELWKNYNANKRPGESIRTFPLSNWTELDIWQYIYLEQIPIVPLYLSAERPVVERDGTLIMVDDERMPLLPNEVPMMKSVRFRTLGCYPLTGAVESDADTLPAIIQEMLLTKTSERQGRMIDHDSAASMEKKKQEGYF</sequence>
<comment type="subunit">
    <text evidence="6">Heterodimer composed of CysD, the smaller subunit, and CysN.</text>
</comment>
<dbReference type="Gene3D" id="3.40.50.620">
    <property type="entry name" value="HUPs"/>
    <property type="match status" value="1"/>
</dbReference>
<keyword evidence="2 6" id="KW-0808">Transferase</keyword>
<dbReference type="InterPro" id="IPR011784">
    <property type="entry name" value="SO4_adenylTrfase_ssu"/>
</dbReference>
<reference evidence="8 9" key="1">
    <citation type="journal article" date="2008" name="Int. J. Syst. Evol. Microbiol.">
        <title>Amphritea japonica sp. nov. and Amphritea balenae sp. nov., isolated from the sediment adjacent to sperm whale carcasses off Kagoshima, Japan.</title>
        <authorList>
            <person name="Miyazaki M."/>
            <person name="Nogi Y."/>
            <person name="Fujiwara Y."/>
            <person name="Kawato M."/>
            <person name="Nagahama T."/>
            <person name="Kubokawa K."/>
            <person name="Horikoshi K."/>
        </authorList>
    </citation>
    <scope>NUCLEOTIDE SEQUENCE [LARGE SCALE GENOMIC DNA]</scope>
    <source>
        <strain evidence="8 9">ATCC BAA-1530</strain>
    </source>
</reference>
<dbReference type="NCBIfam" id="NF003587">
    <property type="entry name" value="PRK05253.1"/>
    <property type="match status" value="1"/>
</dbReference>
<evidence type="ECO:0000256" key="1">
    <source>
        <dbReference type="ARBA" id="ARBA00008885"/>
    </source>
</evidence>
<proteinExistence type="inferred from homology"/>
<dbReference type="SUPFAM" id="SSF52402">
    <property type="entry name" value="Adenine nucleotide alpha hydrolases-like"/>
    <property type="match status" value="1"/>
</dbReference>
<evidence type="ECO:0000256" key="5">
    <source>
        <dbReference type="ARBA" id="ARBA00022840"/>
    </source>
</evidence>
<accession>A0A7R6PJ89</accession>
<evidence type="ECO:0000313" key="8">
    <source>
        <dbReference type="EMBL" id="BBB25460.1"/>
    </source>
</evidence>
<dbReference type="KEGG" id="ajp:AMJAP_0863"/>
<dbReference type="GO" id="GO:0000103">
    <property type="term" value="P:sulfate assimilation"/>
    <property type="evidence" value="ECO:0007669"/>
    <property type="project" value="UniProtKB-UniRule"/>
</dbReference>
<comment type="pathway">
    <text evidence="6">Sulfur metabolism; hydrogen sulfide biosynthesis; sulfite from sulfate: step 1/3.</text>
</comment>
<name>A0A7R6PJ89_9GAMM</name>
<feature type="domain" description="Phosphoadenosine phosphosulphate reductase" evidence="7">
    <location>
        <begin position="315"/>
        <end position="542"/>
    </location>
</feature>
<organism evidence="8 9">
    <name type="scientific">Amphritea japonica ATCC BAA-1530</name>
    <dbReference type="NCBI Taxonomy" id="1278309"/>
    <lineage>
        <taxon>Bacteria</taxon>
        <taxon>Pseudomonadati</taxon>
        <taxon>Pseudomonadota</taxon>
        <taxon>Gammaproteobacteria</taxon>
        <taxon>Oceanospirillales</taxon>
        <taxon>Oceanospirillaceae</taxon>
        <taxon>Amphritea</taxon>
    </lineage>
</organism>
<dbReference type="GO" id="GO:0005524">
    <property type="term" value="F:ATP binding"/>
    <property type="evidence" value="ECO:0007669"/>
    <property type="project" value="UniProtKB-KW"/>
</dbReference>
<protein>
    <recommendedName>
        <fullName evidence="6">Sulfate adenylyltransferase subunit 2</fullName>
        <ecNumber evidence="6">2.7.7.4</ecNumber>
    </recommendedName>
    <alternativeName>
        <fullName evidence="6">ATP-sulfurylase small subunit</fullName>
    </alternativeName>
    <alternativeName>
        <fullName evidence="6">Sulfate adenylate transferase</fullName>
        <shortName evidence="6">SAT</shortName>
    </alternativeName>
</protein>
<evidence type="ECO:0000313" key="9">
    <source>
        <dbReference type="Proteomes" id="UP000595663"/>
    </source>
</evidence>
<dbReference type="PANTHER" id="PTHR43196:SF1">
    <property type="entry name" value="SULFATE ADENYLYLTRANSFERASE SUBUNIT 2"/>
    <property type="match status" value="1"/>
</dbReference>
<dbReference type="GO" id="GO:0004781">
    <property type="term" value="F:sulfate adenylyltransferase (ATP) activity"/>
    <property type="evidence" value="ECO:0007669"/>
    <property type="project" value="UniProtKB-UniRule"/>
</dbReference>
<dbReference type="InterPro" id="IPR002500">
    <property type="entry name" value="PAPS_reduct_dom"/>
</dbReference>
<keyword evidence="9" id="KW-1185">Reference proteome</keyword>
<keyword evidence="3 6" id="KW-0548">Nucleotidyltransferase</keyword>
<dbReference type="UniPathway" id="UPA00140">
    <property type="reaction ID" value="UER00204"/>
</dbReference>
<dbReference type="InterPro" id="IPR050128">
    <property type="entry name" value="Sulfate_adenylyltrnsfr_sub2"/>
</dbReference>
<dbReference type="EMBL" id="AP014545">
    <property type="protein sequence ID" value="BBB25460.1"/>
    <property type="molecule type" value="Genomic_DNA"/>
</dbReference>
<evidence type="ECO:0000256" key="4">
    <source>
        <dbReference type="ARBA" id="ARBA00022741"/>
    </source>
</evidence>
<dbReference type="GO" id="GO:0070814">
    <property type="term" value="P:hydrogen sulfide biosynthetic process"/>
    <property type="evidence" value="ECO:0007669"/>
    <property type="project" value="UniProtKB-UniRule"/>
</dbReference>
<dbReference type="EC" id="2.7.7.4" evidence="6"/>
<keyword evidence="4 6" id="KW-0547">Nucleotide-binding</keyword>
<comment type="catalytic activity">
    <reaction evidence="6">
        <text>sulfate + ATP + H(+) = adenosine 5'-phosphosulfate + diphosphate</text>
        <dbReference type="Rhea" id="RHEA:18133"/>
        <dbReference type="ChEBI" id="CHEBI:15378"/>
        <dbReference type="ChEBI" id="CHEBI:16189"/>
        <dbReference type="ChEBI" id="CHEBI:30616"/>
        <dbReference type="ChEBI" id="CHEBI:33019"/>
        <dbReference type="ChEBI" id="CHEBI:58243"/>
        <dbReference type="EC" id="2.7.7.4"/>
    </reaction>
</comment>
<comment type="function">
    <text evidence="6">With CysN forms the ATP sulfurylase (ATPS) that catalyzes the adenylation of sulfate producing adenosine 5'-phosphosulfate (APS) and diphosphate, the first enzymatic step in sulfur assimilation pathway. APS synthesis involves the formation of a high-energy phosphoric-sulfuric acid anhydride bond driven by GTP hydrolysis by CysN coupled to ATP hydrolysis by CysD.</text>
</comment>
<evidence type="ECO:0000259" key="7">
    <source>
        <dbReference type="Pfam" id="PF01507"/>
    </source>
</evidence>
<dbReference type="Pfam" id="PF01507">
    <property type="entry name" value="PAPS_reduct"/>
    <property type="match status" value="1"/>
</dbReference>
<dbReference type="Proteomes" id="UP000595663">
    <property type="component" value="Chromosome"/>
</dbReference>
<keyword evidence="5 6" id="KW-0067">ATP-binding</keyword>
<dbReference type="NCBIfam" id="TIGR02039">
    <property type="entry name" value="CysD"/>
    <property type="match status" value="1"/>
</dbReference>
<evidence type="ECO:0000256" key="6">
    <source>
        <dbReference type="HAMAP-Rule" id="MF_00064"/>
    </source>
</evidence>
<dbReference type="AlphaFoldDB" id="A0A7R6PJ89"/>
<dbReference type="InterPro" id="IPR014729">
    <property type="entry name" value="Rossmann-like_a/b/a_fold"/>
</dbReference>
<dbReference type="HAMAP" id="MF_00064">
    <property type="entry name" value="Sulf_adenylyltr_sub2"/>
    <property type="match status" value="1"/>
</dbReference>
<dbReference type="CDD" id="cd23946">
    <property type="entry name" value="Sulfate_adenylyltransferase_2"/>
    <property type="match status" value="1"/>
</dbReference>
<evidence type="ECO:0000256" key="2">
    <source>
        <dbReference type="ARBA" id="ARBA00022679"/>
    </source>
</evidence>
<dbReference type="NCBIfam" id="NF009214">
    <property type="entry name" value="PRK12563.1"/>
    <property type="match status" value="1"/>
</dbReference>
<dbReference type="FunFam" id="3.40.50.620:FF:000002">
    <property type="entry name" value="Sulfate adenylyltransferase subunit 2"/>
    <property type="match status" value="1"/>
</dbReference>
<gene>
    <name evidence="6" type="primary">cysD</name>
    <name evidence="8" type="ORF">AMJAP_0863</name>
</gene>
<evidence type="ECO:0000256" key="3">
    <source>
        <dbReference type="ARBA" id="ARBA00022695"/>
    </source>
</evidence>
<dbReference type="PANTHER" id="PTHR43196">
    <property type="entry name" value="SULFATE ADENYLYLTRANSFERASE SUBUNIT 2"/>
    <property type="match status" value="1"/>
</dbReference>
<comment type="similarity">
    <text evidence="1 6">Belongs to the PAPS reductase family. CysD subfamily.</text>
</comment>